<evidence type="ECO:0000313" key="1">
    <source>
        <dbReference type="Proteomes" id="UP000887564"/>
    </source>
</evidence>
<name>A0A914RJ22_PAREQ</name>
<dbReference type="Proteomes" id="UP000887564">
    <property type="component" value="Unplaced"/>
</dbReference>
<evidence type="ECO:0000313" key="2">
    <source>
        <dbReference type="WBParaSite" id="PEQ_0000630001-mRNA-1"/>
    </source>
</evidence>
<organism evidence="1 2">
    <name type="scientific">Parascaris equorum</name>
    <name type="common">Equine roundworm</name>
    <dbReference type="NCBI Taxonomy" id="6256"/>
    <lineage>
        <taxon>Eukaryota</taxon>
        <taxon>Metazoa</taxon>
        <taxon>Ecdysozoa</taxon>
        <taxon>Nematoda</taxon>
        <taxon>Chromadorea</taxon>
        <taxon>Rhabditida</taxon>
        <taxon>Spirurina</taxon>
        <taxon>Ascaridomorpha</taxon>
        <taxon>Ascaridoidea</taxon>
        <taxon>Ascarididae</taxon>
        <taxon>Parascaris</taxon>
    </lineage>
</organism>
<accession>A0A914RJ22</accession>
<dbReference type="WBParaSite" id="PEQ_0000630001-mRNA-1">
    <property type="protein sequence ID" value="PEQ_0000630001-mRNA-1"/>
    <property type="gene ID" value="PEQ_0000630001"/>
</dbReference>
<protein>
    <submittedName>
        <fullName evidence="2">Uncharacterized protein</fullName>
    </submittedName>
</protein>
<reference evidence="2" key="1">
    <citation type="submission" date="2022-11" db="UniProtKB">
        <authorList>
            <consortium name="WormBaseParasite"/>
        </authorList>
    </citation>
    <scope>IDENTIFICATION</scope>
</reference>
<proteinExistence type="predicted"/>
<keyword evidence="1" id="KW-1185">Reference proteome</keyword>
<dbReference type="AlphaFoldDB" id="A0A914RJ22"/>
<sequence>MNCFRQLQFYQKIRMNELCRGSFMKWLQHSLFLK</sequence>